<evidence type="ECO:0000313" key="2">
    <source>
        <dbReference type="EMBL" id="KKU61844.1"/>
    </source>
</evidence>
<feature type="transmembrane region" description="Helical" evidence="1">
    <location>
        <begin position="296"/>
        <end position="313"/>
    </location>
</feature>
<sequence>MFRQNDGVFGACSNCWGDWSAHTSYMASFAFGRNFPPSLPILAGEKFSYPFLVDLITAGVVKLGVDWVKAMVAVSLVTAVGLAGAVIAFGWKLTGKFKIGVVTALVFFLNGGVGEWQNLISSQVVPQRGLALGMTMAICVYWLLWQKKLFWAGVVAGLLPLVHAHSFMAVVLVAGGLGGWRVIRAKNKTKEISAWLAFAVPALILGGAQVRYFYAGVLGQNFVRWQPGWLAGGGLWGWAWFWLKNAGLVLVLATAGWWLAPKNLQRFSLVFWGLFFLANLVVFQPWDWDNTKMLTHWHLMASVLAAGVIVRFFDHKRWLVKILGVGVLVASVWFGSVKVVAIAKGENQYRFWDKNQIEAAAWVKDNTPPRAVFLTASNHDHWLLPLTGRKIVIGYPGWLWTYGLNYSQREKEVGEIFGGGQTADSLMDKYRVDYVVLGPEEKRLDSINQEYFQTKLTEVYQLEDYQVFAVN</sequence>
<keyword evidence="1" id="KW-1133">Transmembrane helix</keyword>
<proteinExistence type="predicted"/>
<evidence type="ECO:0000313" key="3">
    <source>
        <dbReference type="Proteomes" id="UP000033860"/>
    </source>
</evidence>
<feature type="transmembrane region" description="Helical" evidence="1">
    <location>
        <begin position="318"/>
        <end position="336"/>
    </location>
</feature>
<organism evidence="2 3">
    <name type="scientific">Candidatus Beckwithbacteria bacterium GW2011_GWB1_47_15</name>
    <dbReference type="NCBI Taxonomy" id="1618371"/>
    <lineage>
        <taxon>Bacteria</taxon>
        <taxon>Candidatus Beckwithiibacteriota</taxon>
    </lineage>
</organism>
<accession>A0A0G1RWZ7</accession>
<feature type="transmembrane region" description="Helical" evidence="1">
    <location>
        <begin position="72"/>
        <end position="91"/>
    </location>
</feature>
<comment type="caution">
    <text evidence="2">The sequence shown here is derived from an EMBL/GenBank/DDBJ whole genome shotgun (WGS) entry which is preliminary data.</text>
</comment>
<feature type="transmembrane region" description="Helical" evidence="1">
    <location>
        <begin position="125"/>
        <end position="144"/>
    </location>
</feature>
<feature type="transmembrane region" description="Helical" evidence="1">
    <location>
        <begin position="97"/>
        <end position="113"/>
    </location>
</feature>
<name>A0A0G1RWZ7_9BACT</name>
<protein>
    <submittedName>
        <fullName evidence="2">Putative membrane protein</fullName>
    </submittedName>
</protein>
<dbReference type="EMBL" id="LCNT01000001">
    <property type="protein sequence ID" value="KKU61844.1"/>
    <property type="molecule type" value="Genomic_DNA"/>
</dbReference>
<reference evidence="2 3" key="1">
    <citation type="journal article" date="2015" name="Nature">
        <title>rRNA introns, odd ribosomes, and small enigmatic genomes across a large radiation of phyla.</title>
        <authorList>
            <person name="Brown C.T."/>
            <person name="Hug L.A."/>
            <person name="Thomas B.C."/>
            <person name="Sharon I."/>
            <person name="Castelle C.J."/>
            <person name="Singh A."/>
            <person name="Wilkins M.J."/>
            <person name="Williams K.H."/>
            <person name="Banfield J.F."/>
        </authorList>
    </citation>
    <scope>NUCLEOTIDE SEQUENCE [LARGE SCALE GENOMIC DNA]</scope>
</reference>
<feature type="transmembrane region" description="Helical" evidence="1">
    <location>
        <begin position="267"/>
        <end position="284"/>
    </location>
</feature>
<feature type="transmembrane region" description="Helical" evidence="1">
    <location>
        <begin position="192"/>
        <end position="215"/>
    </location>
</feature>
<keyword evidence="1" id="KW-0812">Transmembrane</keyword>
<gene>
    <name evidence="2" type="ORF">UX85_C0001G0058</name>
</gene>
<feature type="transmembrane region" description="Helical" evidence="1">
    <location>
        <begin position="235"/>
        <end position="260"/>
    </location>
</feature>
<feature type="transmembrane region" description="Helical" evidence="1">
    <location>
        <begin position="150"/>
        <end position="180"/>
    </location>
</feature>
<dbReference type="Proteomes" id="UP000033860">
    <property type="component" value="Unassembled WGS sequence"/>
</dbReference>
<keyword evidence="1" id="KW-0472">Membrane</keyword>
<evidence type="ECO:0000256" key="1">
    <source>
        <dbReference type="SAM" id="Phobius"/>
    </source>
</evidence>
<dbReference type="AlphaFoldDB" id="A0A0G1RWZ7"/>